<dbReference type="Pfam" id="PF00083">
    <property type="entry name" value="Sugar_tr"/>
    <property type="match status" value="1"/>
</dbReference>
<dbReference type="PANTHER" id="PTHR48022">
    <property type="entry name" value="PLASTIDIC GLUCOSE TRANSPORTER 4"/>
    <property type="match status" value="1"/>
</dbReference>
<feature type="transmembrane region" description="Helical" evidence="9">
    <location>
        <begin position="366"/>
        <end position="385"/>
    </location>
</feature>
<evidence type="ECO:0000256" key="3">
    <source>
        <dbReference type="ARBA" id="ARBA00022448"/>
    </source>
</evidence>
<comment type="caution">
    <text evidence="11">The sequence shown here is derived from an EMBL/GenBank/DDBJ whole genome shotgun (WGS) entry which is preliminary data.</text>
</comment>
<dbReference type="InterPro" id="IPR036259">
    <property type="entry name" value="MFS_trans_sf"/>
</dbReference>
<dbReference type="PANTHER" id="PTHR48022:SF83">
    <property type="entry name" value="MAJOR FACILITATOR SUPERFAMILY (MFS) PROFILE DOMAIN-CONTAINING PROTEIN"/>
    <property type="match status" value="1"/>
</dbReference>
<dbReference type="SUPFAM" id="SSF103473">
    <property type="entry name" value="MFS general substrate transporter"/>
    <property type="match status" value="1"/>
</dbReference>
<dbReference type="InterPro" id="IPR005829">
    <property type="entry name" value="Sugar_transporter_CS"/>
</dbReference>
<name>A0AAE8MUA9_9PEZI</name>
<feature type="region of interest" description="Disordered" evidence="8">
    <location>
        <begin position="1"/>
        <end position="37"/>
    </location>
</feature>
<feature type="compositionally biased region" description="Basic and acidic residues" evidence="8">
    <location>
        <begin position="1"/>
        <end position="17"/>
    </location>
</feature>
<evidence type="ECO:0000313" key="11">
    <source>
        <dbReference type="EMBL" id="SPN99065.1"/>
    </source>
</evidence>
<dbReference type="PROSITE" id="PS50850">
    <property type="entry name" value="MFS"/>
    <property type="match status" value="1"/>
</dbReference>
<feature type="transmembrane region" description="Helical" evidence="9">
    <location>
        <begin position="392"/>
        <end position="411"/>
    </location>
</feature>
<keyword evidence="5 9" id="KW-1133">Transmembrane helix</keyword>
<comment type="similarity">
    <text evidence="2 7">Belongs to the major facilitator superfamily. Sugar transporter (TC 2.A.1.1) family.</text>
</comment>
<evidence type="ECO:0000256" key="6">
    <source>
        <dbReference type="ARBA" id="ARBA00023136"/>
    </source>
</evidence>
<feature type="transmembrane region" description="Helical" evidence="9">
    <location>
        <begin position="423"/>
        <end position="446"/>
    </location>
</feature>
<evidence type="ECO:0000256" key="1">
    <source>
        <dbReference type="ARBA" id="ARBA00004141"/>
    </source>
</evidence>
<feature type="transmembrane region" description="Helical" evidence="9">
    <location>
        <begin position="208"/>
        <end position="232"/>
    </location>
</feature>
<feature type="transmembrane region" description="Helical" evidence="9">
    <location>
        <begin position="151"/>
        <end position="170"/>
    </location>
</feature>
<reference evidence="11" key="1">
    <citation type="submission" date="2018-03" db="EMBL/GenBank/DDBJ databases">
        <authorList>
            <person name="Guldener U."/>
        </authorList>
    </citation>
    <scope>NUCLEOTIDE SEQUENCE</scope>
</reference>
<dbReference type="GO" id="GO:0005351">
    <property type="term" value="F:carbohydrate:proton symporter activity"/>
    <property type="evidence" value="ECO:0007669"/>
    <property type="project" value="TreeGrafter"/>
</dbReference>
<dbReference type="EMBL" id="ONZQ02000002">
    <property type="protein sequence ID" value="SPN99065.1"/>
    <property type="molecule type" value="Genomic_DNA"/>
</dbReference>
<keyword evidence="3 7" id="KW-0813">Transport</keyword>
<feature type="domain" description="Major facilitator superfamily (MFS) profile" evidence="10">
    <location>
        <begin position="73"/>
        <end position="516"/>
    </location>
</feature>
<feature type="transmembrane region" description="Helical" evidence="9">
    <location>
        <begin position="238"/>
        <end position="261"/>
    </location>
</feature>
<dbReference type="Gene3D" id="1.20.1250.20">
    <property type="entry name" value="MFS general substrate transporter like domains"/>
    <property type="match status" value="1"/>
</dbReference>
<evidence type="ECO:0000256" key="2">
    <source>
        <dbReference type="ARBA" id="ARBA00010992"/>
    </source>
</evidence>
<feature type="transmembrane region" description="Helical" evidence="9">
    <location>
        <begin position="494"/>
        <end position="510"/>
    </location>
</feature>
<dbReference type="NCBIfam" id="TIGR00879">
    <property type="entry name" value="SP"/>
    <property type="match status" value="1"/>
</dbReference>
<feature type="transmembrane region" description="Helical" evidence="9">
    <location>
        <begin position="330"/>
        <end position="354"/>
    </location>
</feature>
<dbReference type="InterPro" id="IPR005828">
    <property type="entry name" value="MFS_sugar_transport-like"/>
</dbReference>
<proteinExistence type="inferred from homology"/>
<dbReference type="PROSITE" id="PS00217">
    <property type="entry name" value="SUGAR_TRANSPORT_2"/>
    <property type="match status" value="1"/>
</dbReference>
<dbReference type="InterPro" id="IPR020846">
    <property type="entry name" value="MFS_dom"/>
</dbReference>
<dbReference type="GO" id="GO:0016020">
    <property type="term" value="C:membrane"/>
    <property type="evidence" value="ECO:0007669"/>
    <property type="project" value="UniProtKB-SubCell"/>
</dbReference>
<evidence type="ECO:0000256" key="9">
    <source>
        <dbReference type="SAM" id="Phobius"/>
    </source>
</evidence>
<dbReference type="InterPro" id="IPR050360">
    <property type="entry name" value="MFS_Sugar_Transporters"/>
</dbReference>
<feature type="transmembrane region" description="Helical" evidence="9">
    <location>
        <begin position="127"/>
        <end position="144"/>
    </location>
</feature>
<evidence type="ECO:0000256" key="7">
    <source>
        <dbReference type="RuleBase" id="RU003346"/>
    </source>
</evidence>
<keyword evidence="4 9" id="KW-0812">Transmembrane</keyword>
<dbReference type="Proteomes" id="UP001187682">
    <property type="component" value="Unassembled WGS sequence"/>
</dbReference>
<keyword evidence="12" id="KW-1185">Reference proteome</keyword>
<protein>
    <submittedName>
        <fullName evidence="11">Probable alpha-glucoside transport protein</fullName>
    </submittedName>
</protein>
<evidence type="ECO:0000256" key="5">
    <source>
        <dbReference type="ARBA" id="ARBA00022989"/>
    </source>
</evidence>
<feature type="transmembrane region" description="Helical" evidence="9">
    <location>
        <begin position="71"/>
        <end position="97"/>
    </location>
</feature>
<feature type="transmembrane region" description="Helical" evidence="9">
    <location>
        <begin position="176"/>
        <end position="196"/>
    </location>
</feature>
<feature type="transmembrane region" description="Helical" evidence="9">
    <location>
        <begin position="466"/>
        <end position="482"/>
    </location>
</feature>
<gene>
    <name evidence="11" type="ORF">DNG_02104</name>
</gene>
<organism evidence="11 12">
    <name type="scientific">Cephalotrichum gorgonifer</name>
    <dbReference type="NCBI Taxonomy" id="2041049"/>
    <lineage>
        <taxon>Eukaryota</taxon>
        <taxon>Fungi</taxon>
        <taxon>Dikarya</taxon>
        <taxon>Ascomycota</taxon>
        <taxon>Pezizomycotina</taxon>
        <taxon>Sordariomycetes</taxon>
        <taxon>Hypocreomycetidae</taxon>
        <taxon>Microascales</taxon>
        <taxon>Microascaceae</taxon>
        <taxon>Cephalotrichum</taxon>
    </lineage>
</organism>
<evidence type="ECO:0000313" key="12">
    <source>
        <dbReference type="Proteomes" id="UP001187682"/>
    </source>
</evidence>
<sequence>MSEKKASSKELEHHEGLDASSGHYAGENHDSGAMLGTPGEWEATVAEAQSANTHEHSLTVRQALKSYPMAVAWSLLISLSIIMEGYDTILIGSLFAYPSYARRFGELDPSTNTYQIPARWQSAMSSGPQAGSIIGALLNGYIISRWGYKPAFQIGVVLMTTFAAVSFFGMTVELQAVGQILCGIPWGIFATIGPAYSSELCPLPLRAYLTAYTNMCFATGQFIGAGVLQSFITREDDWAWRIPFGLQWMLIPFLMVTSVLMPESPWYLVRRGRYAEAEKSVRRLMTEDEQPQARPLVALMIHTNDIEIRMSEGTSYFDCFKGVDLRRTEIACTTFIGQITCGSSFAYSATYFFQQAGLSSGDSYKLNLGGTAIAFCGTIVSWFLMRRFGRRSLYLAGMGGMTTWLFIIGALDINNTKPAVKWVQSVLCIVWLLTFSLTIGPVGWAIPPEVSSTRLRSQTVVLARTTYYLGQIVANVIQPYMMNPTALNWKGKTGFFWCGWAALTFTWAFFRLPETKNRSYEELDLMFEARLKTRQFKSYHVNAYDSNEKRVQVA</sequence>
<dbReference type="AlphaFoldDB" id="A0AAE8MUA9"/>
<dbReference type="FunFam" id="1.20.1250.20:FF:000078">
    <property type="entry name" value="MFS maltose transporter, putative"/>
    <property type="match status" value="1"/>
</dbReference>
<evidence type="ECO:0000256" key="8">
    <source>
        <dbReference type="SAM" id="MobiDB-lite"/>
    </source>
</evidence>
<evidence type="ECO:0000259" key="10">
    <source>
        <dbReference type="PROSITE" id="PS50850"/>
    </source>
</evidence>
<keyword evidence="6 9" id="KW-0472">Membrane</keyword>
<evidence type="ECO:0000256" key="4">
    <source>
        <dbReference type="ARBA" id="ARBA00022692"/>
    </source>
</evidence>
<accession>A0AAE8MUA9</accession>
<comment type="subcellular location">
    <subcellularLocation>
        <location evidence="1">Membrane</location>
        <topology evidence="1">Multi-pass membrane protein</topology>
    </subcellularLocation>
</comment>
<dbReference type="PRINTS" id="PR00171">
    <property type="entry name" value="SUGRTRNSPORT"/>
</dbReference>
<dbReference type="InterPro" id="IPR003663">
    <property type="entry name" value="Sugar/inositol_transpt"/>
</dbReference>